<dbReference type="InterPro" id="IPR051319">
    <property type="entry name" value="Oligoribo/pAp-PDE_c-di-AMP_PDE"/>
</dbReference>
<comment type="caution">
    <text evidence="3">The sequence shown here is derived from an EMBL/GenBank/DDBJ whole genome shotgun (WGS) entry which is preliminary data.</text>
</comment>
<sequence>MNYKESTVILEEIKKAKKILLNCHRGPDPDAIGSCLAMYKVLKRMVKKVEIICPSERLYENVNYLKDFTEIKTNIVFSSFNFSIYDLFIVFDSSSWEMVSGDKKSVIPKLPIINIDHHETNTFYSGVNLVDKNASSVGEMLLKIFVDWEIEIDADCAACLMAAIVGDTGAFRYANTTPSTFEAIKLLTEKGANKDQAIFHIFRSNPSELVKFWGVVLSKLQIDKKYKFVWSAISYKDYEKMGKPENAKETAASYFTQIVHGTDFGFIAVEQEKGILSISFRSRTGFDTSKIALELGGGGHIWASGAKVEGLPFNEAVKKVLKICRMYAKMNR</sequence>
<dbReference type="PANTHER" id="PTHR47618:SF1">
    <property type="entry name" value="BIFUNCTIONAL OLIGORIBONUCLEASE AND PAP PHOSPHATASE NRNA"/>
    <property type="match status" value="1"/>
</dbReference>
<dbReference type="Gene3D" id="3.90.1640.10">
    <property type="entry name" value="inorganic pyrophosphatase (n-terminal core)"/>
    <property type="match status" value="1"/>
</dbReference>
<evidence type="ECO:0000259" key="1">
    <source>
        <dbReference type="Pfam" id="PF01368"/>
    </source>
</evidence>
<protein>
    <recommendedName>
        <fullName evidence="5">DDH domain-containing protein</fullName>
    </recommendedName>
</protein>
<dbReference type="EMBL" id="MGHD01000003">
    <property type="protein sequence ID" value="OGM60648.1"/>
    <property type="molecule type" value="Genomic_DNA"/>
</dbReference>
<dbReference type="STRING" id="1802517.A2892_01210"/>
<reference evidence="3 4" key="1">
    <citation type="journal article" date="2016" name="Nat. Commun.">
        <title>Thousands of microbial genomes shed light on interconnected biogeochemical processes in an aquifer system.</title>
        <authorList>
            <person name="Anantharaman K."/>
            <person name="Brown C.T."/>
            <person name="Hug L.A."/>
            <person name="Sharon I."/>
            <person name="Castelle C.J."/>
            <person name="Probst A.J."/>
            <person name="Thomas B.C."/>
            <person name="Singh A."/>
            <person name="Wilkins M.J."/>
            <person name="Karaoz U."/>
            <person name="Brodie E.L."/>
            <person name="Williams K.H."/>
            <person name="Hubbard S.S."/>
            <person name="Banfield J.F."/>
        </authorList>
    </citation>
    <scope>NUCLEOTIDE SEQUENCE [LARGE SCALE GENOMIC DNA]</scope>
</reference>
<evidence type="ECO:0000313" key="3">
    <source>
        <dbReference type="EMBL" id="OGM60648.1"/>
    </source>
</evidence>
<dbReference type="AlphaFoldDB" id="A0A1F8BBC0"/>
<evidence type="ECO:0000313" key="4">
    <source>
        <dbReference type="Proteomes" id="UP000176404"/>
    </source>
</evidence>
<dbReference type="GO" id="GO:0003676">
    <property type="term" value="F:nucleic acid binding"/>
    <property type="evidence" value="ECO:0007669"/>
    <property type="project" value="InterPro"/>
</dbReference>
<dbReference type="Proteomes" id="UP000176404">
    <property type="component" value="Unassembled WGS sequence"/>
</dbReference>
<dbReference type="SUPFAM" id="SSF64182">
    <property type="entry name" value="DHH phosphoesterases"/>
    <property type="match status" value="1"/>
</dbReference>
<evidence type="ECO:0008006" key="5">
    <source>
        <dbReference type="Google" id="ProtNLM"/>
    </source>
</evidence>
<dbReference type="InterPro" id="IPR038763">
    <property type="entry name" value="DHH_sf"/>
</dbReference>
<name>A0A1F8BBC0_9BACT</name>
<dbReference type="InterPro" id="IPR003156">
    <property type="entry name" value="DHHA1_dom"/>
</dbReference>
<dbReference type="InterPro" id="IPR001667">
    <property type="entry name" value="DDH_dom"/>
</dbReference>
<proteinExistence type="predicted"/>
<dbReference type="Pfam" id="PF02272">
    <property type="entry name" value="DHHA1"/>
    <property type="match status" value="1"/>
</dbReference>
<evidence type="ECO:0000259" key="2">
    <source>
        <dbReference type="Pfam" id="PF02272"/>
    </source>
</evidence>
<organism evidence="3 4">
    <name type="scientific">Candidatus Woesebacteria bacterium RIFCSPLOWO2_01_FULL_39_10b</name>
    <dbReference type="NCBI Taxonomy" id="1802517"/>
    <lineage>
        <taxon>Bacteria</taxon>
        <taxon>Candidatus Woeseibacteriota</taxon>
    </lineage>
</organism>
<dbReference type="Gene3D" id="3.10.310.30">
    <property type="match status" value="1"/>
</dbReference>
<gene>
    <name evidence="3" type="ORF">A2892_01210</name>
</gene>
<feature type="domain" description="DHHA1" evidence="2">
    <location>
        <begin position="250"/>
        <end position="323"/>
    </location>
</feature>
<feature type="domain" description="DDH" evidence="1">
    <location>
        <begin position="18"/>
        <end position="164"/>
    </location>
</feature>
<accession>A0A1F8BBC0</accession>
<dbReference type="Pfam" id="PF01368">
    <property type="entry name" value="DHH"/>
    <property type="match status" value="1"/>
</dbReference>
<dbReference type="PANTHER" id="PTHR47618">
    <property type="entry name" value="BIFUNCTIONAL OLIGORIBONUCLEASE AND PAP PHOSPHATASE NRNA"/>
    <property type="match status" value="1"/>
</dbReference>